<dbReference type="EMBL" id="CP097505">
    <property type="protein sequence ID" value="URD92823.1"/>
    <property type="molecule type" value="Genomic_DNA"/>
</dbReference>
<name>A0A9E7FF66_9LILI</name>
<evidence type="ECO:0000313" key="2">
    <source>
        <dbReference type="Proteomes" id="UP001055439"/>
    </source>
</evidence>
<protein>
    <submittedName>
        <fullName evidence="1">Uncharacterized protein</fullName>
    </submittedName>
</protein>
<reference evidence="1" key="1">
    <citation type="submission" date="2022-05" db="EMBL/GenBank/DDBJ databases">
        <title>The Musa troglodytarum L. genome provides insights into the mechanism of non-climacteric behaviour and enrichment of carotenoids.</title>
        <authorList>
            <person name="Wang J."/>
        </authorList>
    </citation>
    <scope>NUCLEOTIDE SEQUENCE</scope>
    <source>
        <tissue evidence="1">Leaf</tissue>
    </source>
</reference>
<sequence length="119" mass="12943">MLKPTSGHSSLCGSRHVFLDDASGHVFLTKSSPTQSRVRVFLDDASSHVFLTPQAALHDSRPSNSHSPPICSDETSLLMQLNVDSDLSAHATDFIRSARQTKIVLICSCKADNGQKMTF</sequence>
<dbReference type="AlphaFoldDB" id="A0A9E7FF66"/>
<dbReference type="Proteomes" id="UP001055439">
    <property type="component" value="Chromosome 3"/>
</dbReference>
<evidence type="ECO:0000313" key="1">
    <source>
        <dbReference type="EMBL" id="URD92823.1"/>
    </source>
</evidence>
<accession>A0A9E7FF66</accession>
<organism evidence="1 2">
    <name type="scientific">Musa troglodytarum</name>
    <name type="common">fe'i banana</name>
    <dbReference type="NCBI Taxonomy" id="320322"/>
    <lineage>
        <taxon>Eukaryota</taxon>
        <taxon>Viridiplantae</taxon>
        <taxon>Streptophyta</taxon>
        <taxon>Embryophyta</taxon>
        <taxon>Tracheophyta</taxon>
        <taxon>Spermatophyta</taxon>
        <taxon>Magnoliopsida</taxon>
        <taxon>Liliopsida</taxon>
        <taxon>Zingiberales</taxon>
        <taxon>Musaceae</taxon>
        <taxon>Musa</taxon>
    </lineage>
</organism>
<gene>
    <name evidence="1" type="ORF">MUK42_34497</name>
</gene>
<proteinExistence type="predicted"/>
<keyword evidence="2" id="KW-1185">Reference proteome</keyword>